<organism evidence="1 2">
    <name type="scientific">Methylobacterium goesingense</name>
    <dbReference type="NCBI Taxonomy" id="243690"/>
    <lineage>
        <taxon>Bacteria</taxon>
        <taxon>Pseudomonadati</taxon>
        <taxon>Pseudomonadota</taxon>
        <taxon>Alphaproteobacteria</taxon>
        <taxon>Hyphomicrobiales</taxon>
        <taxon>Methylobacteriaceae</taxon>
        <taxon>Methylobacterium</taxon>
    </lineage>
</organism>
<name>A0ABV2KZY6_9HYPH</name>
<dbReference type="Proteomes" id="UP001549145">
    <property type="component" value="Unassembled WGS sequence"/>
</dbReference>
<dbReference type="EMBL" id="JBEPMM010000001">
    <property type="protein sequence ID" value="MET3691143.1"/>
    <property type="molecule type" value="Genomic_DNA"/>
</dbReference>
<reference evidence="1 2" key="1">
    <citation type="submission" date="2024-06" db="EMBL/GenBank/DDBJ databases">
        <title>Genomic Encyclopedia of Type Strains, Phase IV (KMG-IV): sequencing the most valuable type-strain genomes for metagenomic binning, comparative biology and taxonomic classification.</title>
        <authorList>
            <person name="Goeker M."/>
        </authorList>
    </citation>
    <scope>NUCLEOTIDE SEQUENCE [LARGE SCALE GENOMIC DNA]</scope>
    <source>
        <strain evidence="1 2">DSM 21331</strain>
    </source>
</reference>
<dbReference type="RefSeq" id="WP_238278549.1">
    <property type="nucleotide sequence ID" value="NZ_BPQL01000038.1"/>
</dbReference>
<protein>
    <submittedName>
        <fullName evidence="1">Uncharacterized protein</fullName>
    </submittedName>
</protein>
<accession>A0ABV2KZY6</accession>
<gene>
    <name evidence="1" type="ORF">ABID43_000662</name>
</gene>
<sequence length="76" mass="8755">MANAARARRCKYPLRAAQENLAGFPKRVQQLKFFVGLTQKFCGKPAGFLEFSCLEFKIIADKTKRHKQELSRGRRP</sequence>
<keyword evidence="2" id="KW-1185">Reference proteome</keyword>
<evidence type="ECO:0000313" key="2">
    <source>
        <dbReference type="Proteomes" id="UP001549145"/>
    </source>
</evidence>
<comment type="caution">
    <text evidence="1">The sequence shown here is derived from an EMBL/GenBank/DDBJ whole genome shotgun (WGS) entry which is preliminary data.</text>
</comment>
<proteinExistence type="predicted"/>
<evidence type="ECO:0000313" key="1">
    <source>
        <dbReference type="EMBL" id="MET3691143.1"/>
    </source>
</evidence>